<reference evidence="4 5" key="1">
    <citation type="submission" date="2018-08" db="EMBL/GenBank/DDBJ databases">
        <title>A genome reference for cultivated species of the human gut microbiota.</title>
        <authorList>
            <person name="Zou Y."/>
            <person name="Xue W."/>
            <person name="Luo G."/>
        </authorList>
    </citation>
    <scope>NUCLEOTIDE SEQUENCE [LARGE SCALE GENOMIC DNA]</scope>
    <source>
        <strain evidence="4 5">AF16-14</strain>
    </source>
</reference>
<dbReference type="Proteomes" id="UP000284243">
    <property type="component" value="Unassembled WGS sequence"/>
</dbReference>
<name>A0A412TU87_9BACT</name>
<organism evidence="4 5">
    <name type="scientific">Odoribacter splanchnicus</name>
    <dbReference type="NCBI Taxonomy" id="28118"/>
    <lineage>
        <taxon>Bacteria</taxon>
        <taxon>Pseudomonadati</taxon>
        <taxon>Bacteroidota</taxon>
        <taxon>Bacteroidia</taxon>
        <taxon>Bacteroidales</taxon>
        <taxon>Odoribacteraceae</taxon>
        <taxon>Odoribacter</taxon>
    </lineage>
</organism>
<dbReference type="PROSITE" id="PS00211">
    <property type="entry name" value="ABC_TRANSPORTER_1"/>
    <property type="match status" value="1"/>
</dbReference>
<accession>A0A412TU87</accession>
<dbReference type="PANTHER" id="PTHR24220">
    <property type="entry name" value="IMPORT ATP-BINDING PROTEIN"/>
    <property type="match status" value="1"/>
</dbReference>
<proteinExistence type="predicted"/>
<feature type="compositionally biased region" description="Acidic residues" evidence="3">
    <location>
        <begin position="342"/>
        <end position="358"/>
    </location>
</feature>
<dbReference type="AlphaFoldDB" id="A0A412TU87"/>
<protein>
    <submittedName>
        <fullName evidence="4">ATP-binding cassette domain-containing protein</fullName>
    </submittedName>
</protein>
<dbReference type="GO" id="GO:0005886">
    <property type="term" value="C:plasma membrane"/>
    <property type="evidence" value="ECO:0007669"/>
    <property type="project" value="TreeGrafter"/>
</dbReference>
<evidence type="ECO:0000313" key="4">
    <source>
        <dbReference type="EMBL" id="RGU57160.1"/>
    </source>
</evidence>
<dbReference type="SUPFAM" id="SSF52540">
    <property type="entry name" value="P-loop containing nucleoside triphosphate hydrolases"/>
    <property type="match status" value="1"/>
</dbReference>
<evidence type="ECO:0000256" key="2">
    <source>
        <dbReference type="ARBA" id="ARBA00022840"/>
    </source>
</evidence>
<evidence type="ECO:0000256" key="3">
    <source>
        <dbReference type="SAM" id="MobiDB-lite"/>
    </source>
</evidence>
<keyword evidence="1" id="KW-0547">Nucleotide-binding</keyword>
<feature type="region of interest" description="Disordered" evidence="3">
    <location>
        <begin position="337"/>
        <end position="378"/>
    </location>
</feature>
<dbReference type="Gene3D" id="3.40.50.300">
    <property type="entry name" value="P-loop containing nucleotide triphosphate hydrolases"/>
    <property type="match status" value="1"/>
</dbReference>
<comment type="caution">
    <text evidence="4">The sequence shown here is derived from an EMBL/GenBank/DDBJ whole genome shotgun (WGS) entry which is preliminary data.</text>
</comment>
<dbReference type="SMART" id="SM00382">
    <property type="entry name" value="AAA"/>
    <property type="match status" value="1"/>
</dbReference>
<dbReference type="GO" id="GO:0005524">
    <property type="term" value="F:ATP binding"/>
    <property type="evidence" value="ECO:0007669"/>
    <property type="project" value="UniProtKB-KW"/>
</dbReference>
<keyword evidence="2 4" id="KW-0067">ATP-binding</keyword>
<evidence type="ECO:0000313" key="5">
    <source>
        <dbReference type="Proteomes" id="UP000284243"/>
    </source>
</evidence>
<dbReference type="PROSITE" id="PS50893">
    <property type="entry name" value="ABC_TRANSPORTER_2"/>
    <property type="match status" value="1"/>
</dbReference>
<dbReference type="GO" id="GO:0016887">
    <property type="term" value="F:ATP hydrolysis activity"/>
    <property type="evidence" value="ECO:0007669"/>
    <property type="project" value="InterPro"/>
</dbReference>
<dbReference type="InterPro" id="IPR015854">
    <property type="entry name" value="ABC_transpr_LolD-like"/>
</dbReference>
<dbReference type="InterPro" id="IPR027417">
    <property type="entry name" value="P-loop_NTPase"/>
</dbReference>
<sequence length="378" mass="42040">MAESIIKMEGGVIRQQKNTILKNVNIDIASGEFVYLIGKVGSGKSSFLKTLYAELPLEYGKAEVAGFQLKKIKKSQIPLLRRKCGIVFQDFKLLIDRNVYENLEFVLKATGWKNKKAIRERIETVLTKVGMSDKQAKMPHQLSGGEQQRIVLARALLNAPPLILADEPTGNIDPETSYQLVELLKEICDTGKTIIIATHQYDLIEKFPGRVFCCEHGELYEKTPAKACECTEEVLPLPPIEEIIPDPSSEAGTIAPPNTEKIPEDTTAVNSEPETATIVEVTSETVNLTETPGQAATEIEDKTTNEDTTGDIMTLIGKLDYPEITAFDYELEHLPEIKPEDQEVAAEENADIPEIQEELPEKKRKKNLPPALDVELID</sequence>
<dbReference type="InterPro" id="IPR017871">
    <property type="entry name" value="ABC_transporter-like_CS"/>
</dbReference>
<dbReference type="GO" id="GO:0022857">
    <property type="term" value="F:transmembrane transporter activity"/>
    <property type="evidence" value="ECO:0007669"/>
    <property type="project" value="TreeGrafter"/>
</dbReference>
<dbReference type="PANTHER" id="PTHR24220:SF470">
    <property type="entry name" value="CELL DIVISION ATP-BINDING PROTEIN FTSE"/>
    <property type="match status" value="1"/>
</dbReference>
<evidence type="ECO:0000256" key="1">
    <source>
        <dbReference type="ARBA" id="ARBA00022741"/>
    </source>
</evidence>
<dbReference type="InterPro" id="IPR003593">
    <property type="entry name" value="AAA+_ATPase"/>
</dbReference>
<dbReference type="InterPro" id="IPR003439">
    <property type="entry name" value="ABC_transporter-like_ATP-bd"/>
</dbReference>
<dbReference type="Pfam" id="PF00005">
    <property type="entry name" value="ABC_tran"/>
    <property type="match status" value="1"/>
</dbReference>
<gene>
    <name evidence="4" type="ORF">DWW57_06290</name>
</gene>
<dbReference type="EMBL" id="QRYC01000006">
    <property type="protein sequence ID" value="RGU57160.1"/>
    <property type="molecule type" value="Genomic_DNA"/>
</dbReference>